<evidence type="ECO:0000256" key="1">
    <source>
        <dbReference type="ARBA" id="ARBA00010088"/>
    </source>
</evidence>
<feature type="domain" description="Peptidase S33 tripeptidyl aminopeptidase-like C-terminal" evidence="4">
    <location>
        <begin position="513"/>
        <end position="615"/>
    </location>
</feature>
<dbReference type="GO" id="GO:0016787">
    <property type="term" value="F:hydrolase activity"/>
    <property type="evidence" value="ECO:0007669"/>
    <property type="project" value="UniProtKB-KW"/>
</dbReference>
<comment type="similarity">
    <text evidence="1">Belongs to the peptidase S33 family.</text>
</comment>
<evidence type="ECO:0000313" key="6">
    <source>
        <dbReference type="Proteomes" id="UP001194746"/>
    </source>
</evidence>
<evidence type="ECO:0000313" key="5">
    <source>
        <dbReference type="EMBL" id="KAF9884741.1"/>
    </source>
</evidence>
<dbReference type="PANTHER" id="PTHR43248">
    <property type="entry name" value="2-SUCCINYL-6-HYDROXY-2,4-CYCLOHEXADIENE-1-CARBOXYLATE SYNTHASE"/>
    <property type="match status" value="1"/>
</dbReference>
<gene>
    <name evidence="5" type="ORF">FE257_001303</name>
</gene>
<dbReference type="InterPro" id="IPR029058">
    <property type="entry name" value="AB_hydrolase_fold"/>
</dbReference>
<reference evidence="5" key="1">
    <citation type="journal article" date="2019" name="Beilstein J. Org. Chem.">
        <title>Nanangenines: drimane sesquiterpenoids as the dominant metabolite cohort of a novel Australian fungus, Aspergillus nanangensis.</title>
        <authorList>
            <person name="Lacey H.J."/>
            <person name="Gilchrist C.L.M."/>
            <person name="Crombie A."/>
            <person name="Kalaitzis J.A."/>
            <person name="Vuong D."/>
            <person name="Rutledge P.J."/>
            <person name="Turner P."/>
            <person name="Pitt J.I."/>
            <person name="Lacey E."/>
            <person name="Chooi Y.H."/>
            <person name="Piggott A.M."/>
        </authorList>
    </citation>
    <scope>NUCLEOTIDE SEQUENCE</scope>
    <source>
        <strain evidence="5">MST-FP2251</strain>
    </source>
</reference>
<evidence type="ECO:0000259" key="4">
    <source>
        <dbReference type="Pfam" id="PF08386"/>
    </source>
</evidence>
<dbReference type="Pfam" id="PF08386">
    <property type="entry name" value="Abhydrolase_4"/>
    <property type="match status" value="1"/>
</dbReference>
<feature type="region of interest" description="Disordered" evidence="3">
    <location>
        <begin position="1"/>
        <end position="20"/>
    </location>
</feature>
<name>A0AAD4GPS1_ASPNN</name>
<keyword evidence="2" id="KW-0378">Hydrolase</keyword>
<dbReference type="EMBL" id="VCAU01000113">
    <property type="protein sequence ID" value="KAF9884741.1"/>
    <property type="molecule type" value="Genomic_DNA"/>
</dbReference>
<dbReference type="InterPro" id="IPR051601">
    <property type="entry name" value="Serine_prot/Carboxylest_S33"/>
</dbReference>
<protein>
    <recommendedName>
        <fullName evidence="4">Peptidase S33 tripeptidyl aminopeptidase-like C-terminal domain-containing protein</fullName>
    </recommendedName>
</protein>
<evidence type="ECO:0000256" key="3">
    <source>
        <dbReference type="SAM" id="MobiDB-lite"/>
    </source>
</evidence>
<proteinExistence type="inferred from homology"/>
<reference evidence="5" key="2">
    <citation type="submission" date="2020-02" db="EMBL/GenBank/DDBJ databases">
        <authorList>
            <person name="Gilchrist C.L.M."/>
            <person name="Chooi Y.-H."/>
        </authorList>
    </citation>
    <scope>NUCLEOTIDE SEQUENCE</scope>
    <source>
        <strain evidence="5">MST-FP2251</strain>
    </source>
</reference>
<comment type="caution">
    <text evidence="5">The sequence shown here is derived from an EMBL/GenBank/DDBJ whole genome shotgun (WGS) entry which is preliminary data.</text>
</comment>
<dbReference type="AlphaFoldDB" id="A0AAD4GPS1"/>
<dbReference type="SUPFAM" id="SSF53474">
    <property type="entry name" value="alpha/beta-Hydrolases"/>
    <property type="match status" value="1"/>
</dbReference>
<organism evidence="5 6">
    <name type="scientific">Aspergillus nanangensis</name>
    <dbReference type="NCBI Taxonomy" id="2582783"/>
    <lineage>
        <taxon>Eukaryota</taxon>
        <taxon>Fungi</taxon>
        <taxon>Dikarya</taxon>
        <taxon>Ascomycota</taxon>
        <taxon>Pezizomycotina</taxon>
        <taxon>Eurotiomycetes</taxon>
        <taxon>Eurotiomycetidae</taxon>
        <taxon>Eurotiales</taxon>
        <taxon>Aspergillaceae</taxon>
        <taxon>Aspergillus</taxon>
        <taxon>Aspergillus subgen. Circumdati</taxon>
    </lineage>
</organism>
<accession>A0AAD4GPS1</accession>
<dbReference type="Proteomes" id="UP001194746">
    <property type="component" value="Unassembled WGS sequence"/>
</dbReference>
<evidence type="ECO:0000256" key="2">
    <source>
        <dbReference type="ARBA" id="ARBA00022801"/>
    </source>
</evidence>
<dbReference type="InterPro" id="IPR013595">
    <property type="entry name" value="Pept_S33_TAP-like_C"/>
</dbReference>
<dbReference type="PANTHER" id="PTHR43248:SF25">
    <property type="entry name" value="AB HYDROLASE-1 DOMAIN-CONTAINING PROTEIN-RELATED"/>
    <property type="match status" value="1"/>
</dbReference>
<dbReference type="Gene3D" id="3.40.50.1820">
    <property type="entry name" value="alpha/beta hydrolase"/>
    <property type="match status" value="1"/>
</dbReference>
<keyword evidence="6" id="KW-1185">Reference proteome</keyword>
<sequence length="646" mass="71035">MEPPKRPSIPERQNVSSHRIPAREARSRALALIALVVPLWWCMTASPAVNGVQREDGGFHWAKVTPSPSLQYHECFDGFQCARLSVPMDYHRTDGRGRQVAIALTRLPAKVPVTDPRYGGAILINPGGPGGSGVLQALHYGRDLQTVADADTPPSLTTQASHNRYFDIIGFDPRGVNNTTPSFSCFPDPLAQKIWEIQHEADGMLGSSTDAFMRTWARIIARNTGCAATLSTAPDADSEALGEHLNTPPVARDMLSIIERHGEWREKVARQTTLPPRSHLHRDIPSANNVAQHQAMLQRTRWNRNAEKLLFWGRSYGTILGTTFATMFPDRIERVVLDAVVDAHRYYHSSGGTAIVDADAIFDQFATYCDSAGVQSCPFHVAGGSAAIKAAYYALEEGLRNASIAVAATDSRGPEVVTYSDLKTLLRVAVYQPLTVFPLLARYASEAARGDGTGLADLKIKLRGGEVDECRVSPVDNEPYASVAVLCSDAVYLQGLDEDGFAERWSELTRDSRMIGDYWAAVELDCVRWNVTPKWRAPDRVEGKTSHPLLFVNNVLDPVTPLRSAEKMSHRFQGSAVLRQDSEGHSTLAAPSFCTDSAIRKYFQTGELPPPDTLCQADLKPFLGAPEITEATMNDIRRLMRSPFAL</sequence>